<proteinExistence type="predicted"/>
<evidence type="ECO:0000313" key="1">
    <source>
        <dbReference type="EMBL" id="OMJ85844.1"/>
    </source>
</evidence>
<organism evidence="1 2">
    <name type="scientific">Stentor coeruleus</name>
    <dbReference type="NCBI Taxonomy" id="5963"/>
    <lineage>
        <taxon>Eukaryota</taxon>
        <taxon>Sar</taxon>
        <taxon>Alveolata</taxon>
        <taxon>Ciliophora</taxon>
        <taxon>Postciliodesmatophora</taxon>
        <taxon>Heterotrichea</taxon>
        <taxon>Heterotrichida</taxon>
        <taxon>Stentoridae</taxon>
        <taxon>Stentor</taxon>
    </lineage>
</organism>
<keyword evidence="2" id="KW-1185">Reference proteome</keyword>
<gene>
    <name evidence="1" type="ORF">SteCoe_12758</name>
</gene>
<accession>A0A1R2CA11</accession>
<reference evidence="1 2" key="1">
    <citation type="submission" date="2016-11" db="EMBL/GenBank/DDBJ databases">
        <title>The macronuclear genome of Stentor coeruleus: a giant cell with tiny introns.</title>
        <authorList>
            <person name="Slabodnick M."/>
            <person name="Ruby J.G."/>
            <person name="Reiff S.B."/>
            <person name="Swart E.C."/>
            <person name="Gosai S."/>
            <person name="Prabakaran S."/>
            <person name="Witkowska E."/>
            <person name="Larue G.E."/>
            <person name="Fisher S."/>
            <person name="Freeman R.M."/>
            <person name="Gunawardena J."/>
            <person name="Chu W."/>
            <person name="Stover N.A."/>
            <person name="Gregory B.D."/>
            <person name="Nowacki M."/>
            <person name="Derisi J."/>
            <person name="Roy S.W."/>
            <person name="Marshall W.F."/>
            <person name="Sood P."/>
        </authorList>
    </citation>
    <scope>NUCLEOTIDE SEQUENCE [LARGE SCALE GENOMIC DNA]</scope>
    <source>
        <strain evidence="1">WM001</strain>
    </source>
</reference>
<comment type="caution">
    <text evidence="1">The sequence shown here is derived from an EMBL/GenBank/DDBJ whole genome shotgun (WGS) entry which is preliminary data.</text>
</comment>
<sequence>MKVSRPGTPLAEIYANYDPLQPYVVEDLTNNVEEWENIDSVVKLSIKALTKSVKSQALAIRELERNLSMRVHIAEFQEEIAKRTN</sequence>
<dbReference type="AlphaFoldDB" id="A0A1R2CA11"/>
<dbReference type="Proteomes" id="UP000187209">
    <property type="component" value="Unassembled WGS sequence"/>
</dbReference>
<name>A0A1R2CA11_9CILI</name>
<protein>
    <submittedName>
        <fullName evidence="1">Uncharacterized protein</fullName>
    </submittedName>
</protein>
<dbReference type="EMBL" id="MPUH01000224">
    <property type="protein sequence ID" value="OMJ85844.1"/>
    <property type="molecule type" value="Genomic_DNA"/>
</dbReference>
<evidence type="ECO:0000313" key="2">
    <source>
        <dbReference type="Proteomes" id="UP000187209"/>
    </source>
</evidence>